<dbReference type="Pfam" id="PF23598">
    <property type="entry name" value="LRR_14"/>
    <property type="match status" value="1"/>
</dbReference>
<evidence type="ECO:0000256" key="4">
    <source>
        <dbReference type="ARBA" id="ARBA00022692"/>
    </source>
</evidence>
<feature type="domain" description="Disease resistance R13L4/SHOC-2-like LRR" evidence="11">
    <location>
        <begin position="417"/>
        <end position="502"/>
    </location>
</feature>
<keyword evidence="8" id="KW-0472">Membrane</keyword>
<dbReference type="InterPro" id="IPR055414">
    <property type="entry name" value="LRR_R13L4/SHOC2-like"/>
</dbReference>
<keyword evidence="13" id="KW-1185">Reference proteome</keyword>
<reference evidence="12 13" key="1">
    <citation type="journal article" date="2018" name="Proc. Natl. Acad. Sci. U.S.A.">
        <title>Draft genome sequence of Camellia sinensis var. sinensis provides insights into the evolution of the tea genome and tea quality.</title>
        <authorList>
            <person name="Wei C."/>
            <person name="Yang H."/>
            <person name="Wang S."/>
            <person name="Zhao J."/>
            <person name="Liu C."/>
            <person name="Gao L."/>
            <person name="Xia E."/>
            <person name="Lu Y."/>
            <person name="Tai Y."/>
            <person name="She G."/>
            <person name="Sun J."/>
            <person name="Cao H."/>
            <person name="Tong W."/>
            <person name="Gao Q."/>
            <person name="Li Y."/>
            <person name="Deng W."/>
            <person name="Jiang X."/>
            <person name="Wang W."/>
            <person name="Chen Q."/>
            <person name="Zhang S."/>
            <person name="Li H."/>
            <person name="Wu J."/>
            <person name="Wang P."/>
            <person name="Li P."/>
            <person name="Shi C."/>
            <person name="Zheng F."/>
            <person name="Jian J."/>
            <person name="Huang B."/>
            <person name="Shan D."/>
            <person name="Shi M."/>
            <person name="Fang C."/>
            <person name="Yue Y."/>
            <person name="Li F."/>
            <person name="Li D."/>
            <person name="Wei S."/>
            <person name="Han B."/>
            <person name="Jiang C."/>
            <person name="Yin Y."/>
            <person name="Xia T."/>
            <person name="Zhang Z."/>
            <person name="Bennetzen J.L."/>
            <person name="Zhao S."/>
            <person name="Wan X."/>
        </authorList>
    </citation>
    <scope>NUCLEOTIDE SEQUENCE [LARGE SCALE GENOMIC DNA]</scope>
    <source>
        <strain evidence="13">cv. Shuchazao</strain>
        <tissue evidence="12">Leaf</tissue>
    </source>
</reference>
<proteinExistence type="inferred from homology"/>
<dbReference type="PANTHER" id="PTHR48060">
    <property type="entry name" value="DNA DAMAGE-REPAIR/TOLERATION PROTEIN DRT100"/>
    <property type="match status" value="1"/>
</dbReference>
<dbReference type="Proteomes" id="UP000306102">
    <property type="component" value="Unassembled WGS sequence"/>
</dbReference>
<protein>
    <submittedName>
        <fullName evidence="12">Uncharacterized protein</fullName>
    </submittedName>
</protein>
<sequence>MGREGPGFGLKMGGGLRGEGAGLGGEKLEPLNWDLRIQIAVDVARALEYLHDGAIEAVPDLKTYLAARQSAKPAIEAAVDDVNSDSTVLVGMNTHKEKLIHIFSFGIIPAATSTANNETDRVALLAFKAAIVEDPFGALSSWNHLLHYCHWNGILCSRLHPDRVIGLTLMFQGLVGSLSPHMGNLSFLKSIVLQNNSFHGPIPQEMGRLFRLQRLEFSNNSFGGGIPNNLSRCSKLEWLNLVGNNLTGIIPAELGSLSRLGTLALSKNKLSGTIPPFIGNLSFLSILSLSECNLHGKILAEIARLQGLILVWLRGNNLSGQVPSGLYKISPPSFCYHGTMPRDLGKLLGLRRIGVFQNRLQDDLTFISSLTNCTSLQSIGAGYNLFRGSLPDSIANLSTYLIWIDLRFNQIHGSIPSGIGNLLNLSVLSVAVNNLVGPIPSSIGRLHKLQVLMLDQNKFTELPSSIGNLTSLITLNLGENNIHGSIPPTLGNCHRLLELGLYKNNFNGSIPHYKN</sequence>
<accession>A0A4S4E908</accession>
<keyword evidence="4" id="KW-0812">Transmembrane</keyword>
<dbReference type="EMBL" id="SDRB02006829">
    <property type="protein sequence ID" value="THG11975.1"/>
    <property type="molecule type" value="Genomic_DNA"/>
</dbReference>
<feature type="domain" description="Leucine-rich repeat-containing N-terminal plant-type" evidence="10">
    <location>
        <begin position="118"/>
        <end position="157"/>
    </location>
</feature>
<keyword evidence="6" id="KW-0677">Repeat</keyword>
<evidence type="ECO:0000256" key="7">
    <source>
        <dbReference type="ARBA" id="ARBA00022989"/>
    </source>
</evidence>
<dbReference type="InterPro" id="IPR013210">
    <property type="entry name" value="LRR_N_plant-typ"/>
</dbReference>
<name>A0A4S4E908_CAMSN</name>
<dbReference type="InterPro" id="IPR032675">
    <property type="entry name" value="LRR_dom_sf"/>
</dbReference>
<dbReference type="Pfam" id="PF08263">
    <property type="entry name" value="LRRNT_2"/>
    <property type="match status" value="1"/>
</dbReference>
<evidence type="ECO:0000256" key="8">
    <source>
        <dbReference type="ARBA" id="ARBA00023136"/>
    </source>
</evidence>
<organism evidence="12 13">
    <name type="scientific">Camellia sinensis var. sinensis</name>
    <name type="common">China tea</name>
    <dbReference type="NCBI Taxonomy" id="542762"/>
    <lineage>
        <taxon>Eukaryota</taxon>
        <taxon>Viridiplantae</taxon>
        <taxon>Streptophyta</taxon>
        <taxon>Embryophyta</taxon>
        <taxon>Tracheophyta</taxon>
        <taxon>Spermatophyta</taxon>
        <taxon>Magnoliopsida</taxon>
        <taxon>eudicotyledons</taxon>
        <taxon>Gunneridae</taxon>
        <taxon>Pentapetalae</taxon>
        <taxon>asterids</taxon>
        <taxon>Ericales</taxon>
        <taxon>Theaceae</taxon>
        <taxon>Camellia</taxon>
    </lineage>
</organism>
<comment type="subcellular location">
    <subcellularLocation>
        <location evidence="1">Membrane</location>
        <topology evidence="1">Single-pass type I membrane protein</topology>
    </subcellularLocation>
</comment>
<evidence type="ECO:0000256" key="1">
    <source>
        <dbReference type="ARBA" id="ARBA00004479"/>
    </source>
</evidence>
<dbReference type="SMART" id="SM00369">
    <property type="entry name" value="LRR_TYP"/>
    <property type="match status" value="4"/>
</dbReference>
<dbReference type="FunFam" id="3.80.10.10:FF:000383">
    <property type="entry name" value="Leucine-rich repeat receptor protein kinase EMS1"/>
    <property type="match status" value="1"/>
</dbReference>
<evidence type="ECO:0000256" key="3">
    <source>
        <dbReference type="ARBA" id="ARBA00022614"/>
    </source>
</evidence>
<dbReference type="InterPro" id="IPR003591">
    <property type="entry name" value="Leu-rich_rpt_typical-subtyp"/>
</dbReference>
<dbReference type="InterPro" id="IPR001611">
    <property type="entry name" value="Leu-rich_rpt"/>
</dbReference>
<dbReference type="SUPFAM" id="SSF52058">
    <property type="entry name" value="L domain-like"/>
    <property type="match status" value="2"/>
</dbReference>
<dbReference type="FunFam" id="3.80.10.10:FF:000275">
    <property type="entry name" value="Leucine-rich repeat receptor-like protein kinase"/>
    <property type="match status" value="1"/>
</dbReference>
<comment type="similarity">
    <text evidence="2">Belongs to the RLP family.</text>
</comment>
<gene>
    <name evidence="12" type="ORF">TEA_007184</name>
</gene>
<dbReference type="Gene3D" id="3.80.10.10">
    <property type="entry name" value="Ribonuclease Inhibitor"/>
    <property type="match status" value="3"/>
</dbReference>
<dbReference type="PANTHER" id="PTHR48060:SF21">
    <property type="entry name" value="L DOMAIN-LIKE PROTEIN"/>
    <property type="match status" value="1"/>
</dbReference>
<keyword evidence="7" id="KW-1133">Transmembrane helix</keyword>
<evidence type="ECO:0000256" key="5">
    <source>
        <dbReference type="ARBA" id="ARBA00022729"/>
    </source>
</evidence>
<evidence type="ECO:0000259" key="10">
    <source>
        <dbReference type="Pfam" id="PF08263"/>
    </source>
</evidence>
<dbReference type="STRING" id="542762.A0A4S4E908"/>
<evidence type="ECO:0000256" key="6">
    <source>
        <dbReference type="ARBA" id="ARBA00022737"/>
    </source>
</evidence>
<dbReference type="Gene3D" id="1.10.510.10">
    <property type="entry name" value="Transferase(Phosphotransferase) domain 1"/>
    <property type="match status" value="1"/>
</dbReference>
<comment type="caution">
    <text evidence="12">The sequence shown here is derived from an EMBL/GenBank/DDBJ whole genome shotgun (WGS) entry which is preliminary data.</text>
</comment>
<dbReference type="Pfam" id="PF00560">
    <property type="entry name" value="LRR_1"/>
    <property type="match status" value="3"/>
</dbReference>
<keyword evidence="9" id="KW-0325">Glycoprotein</keyword>
<dbReference type="AlphaFoldDB" id="A0A4S4E908"/>
<evidence type="ECO:0000313" key="12">
    <source>
        <dbReference type="EMBL" id="THG11975.1"/>
    </source>
</evidence>
<evidence type="ECO:0000256" key="9">
    <source>
        <dbReference type="ARBA" id="ARBA00023180"/>
    </source>
</evidence>
<keyword evidence="5" id="KW-0732">Signal</keyword>
<evidence type="ECO:0000313" key="13">
    <source>
        <dbReference type="Proteomes" id="UP000306102"/>
    </source>
</evidence>
<keyword evidence="3" id="KW-0433">Leucine-rich repeat</keyword>
<evidence type="ECO:0000256" key="2">
    <source>
        <dbReference type="ARBA" id="ARBA00009592"/>
    </source>
</evidence>
<evidence type="ECO:0000259" key="11">
    <source>
        <dbReference type="Pfam" id="PF23598"/>
    </source>
</evidence>
<dbReference type="GO" id="GO:0006952">
    <property type="term" value="P:defense response"/>
    <property type="evidence" value="ECO:0007669"/>
    <property type="project" value="UniProtKB-ARBA"/>
</dbReference>
<dbReference type="GO" id="GO:0016020">
    <property type="term" value="C:membrane"/>
    <property type="evidence" value="ECO:0007669"/>
    <property type="project" value="UniProtKB-SubCell"/>
</dbReference>
<dbReference type="GO" id="GO:0051707">
    <property type="term" value="P:response to other organism"/>
    <property type="evidence" value="ECO:0007669"/>
    <property type="project" value="UniProtKB-ARBA"/>
</dbReference>
<dbReference type="InterPro" id="IPR053211">
    <property type="entry name" value="DNA_repair-toleration"/>
</dbReference>